<dbReference type="EMBL" id="SMMG02000001">
    <property type="protein sequence ID" value="KAA3490115.1"/>
    <property type="molecule type" value="Genomic_DNA"/>
</dbReference>
<dbReference type="AlphaFoldDB" id="A0A5B6XB44"/>
<evidence type="ECO:0000313" key="1">
    <source>
        <dbReference type="EMBL" id="KAA3490115.1"/>
    </source>
</evidence>
<proteinExistence type="predicted"/>
<dbReference type="Proteomes" id="UP000325315">
    <property type="component" value="Unassembled WGS sequence"/>
</dbReference>
<organism evidence="1 2">
    <name type="scientific">Gossypium australe</name>
    <dbReference type="NCBI Taxonomy" id="47621"/>
    <lineage>
        <taxon>Eukaryota</taxon>
        <taxon>Viridiplantae</taxon>
        <taxon>Streptophyta</taxon>
        <taxon>Embryophyta</taxon>
        <taxon>Tracheophyta</taxon>
        <taxon>Spermatophyta</taxon>
        <taxon>Magnoliopsida</taxon>
        <taxon>eudicotyledons</taxon>
        <taxon>Gunneridae</taxon>
        <taxon>Pentapetalae</taxon>
        <taxon>rosids</taxon>
        <taxon>malvids</taxon>
        <taxon>Malvales</taxon>
        <taxon>Malvaceae</taxon>
        <taxon>Malvoideae</taxon>
        <taxon>Gossypium</taxon>
    </lineage>
</organism>
<dbReference type="PANTHER" id="PTHR19446">
    <property type="entry name" value="REVERSE TRANSCRIPTASES"/>
    <property type="match status" value="1"/>
</dbReference>
<sequence length="127" mass="14188">MRRVANPSKVLEGIERSLSSEINKGIQSPFREKEVRMVLKGMGPTKAPGPDGFPTLFFQKYWHIVGKEVLGYCLGVLNEGKEVDLANTTNIVLIPKVQKPTSLVNFRPISLCTVMYKLVAQIIANRM</sequence>
<name>A0A5B6XB44_9ROSI</name>
<keyword evidence="1" id="KW-0808">Transferase</keyword>
<protein>
    <submittedName>
        <fullName evidence="1">Reverse transcriptase</fullName>
    </submittedName>
</protein>
<keyword evidence="1" id="KW-0695">RNA-directed DNA polymerase</keyword>
<accession>A0A5B6XB44</accession>
<keyword evidence="2" id="KW-1185">Reference proteome</keyword>
<comment type="caution">
    <text evidence="1">The sequence shown here is derived from an EMBL/GenBank/DDBJ whole genome shotgun (WGS) entry which is preliminary data.</text>
</comment>
<keyword evidence="1" id="KW-0548">Nucleotidyltransferase</keyword>
<gene>
    <name evidence="1" type="ORF">EPI10_033636</name>
</gene>
<dbReference type="GO" id="GO:0003964">
    <property type="term" value="F:RNA-directed DNA polymerase activity"/>
    <property type="evidence" value="ECO:0007669"/>
    <property type="project" value="UniProtKB-KW"/>
</dbReference>
<evidence type="ECO:0000313" key="2">
    <source>
        <dbReference type="Proteomes" id="UP000325315"/>
    </source>
</evidence>
<reference evidence="2" key="1">
    <citation type="journal article" date="2019" name="Plant Biotechnol. J.">
        <title>Genome sequencing of the Australian wild diploid species Gossypium australe highlights disease resistance and delayed gland morphogenesis.</title>
        <authorList>
            <person name="Cai Y."/>
            <person name="Cai X."/>
            <person name="Wang Q."/>
            <person name="Wang P."/>
            <person name="Zhang Y."/>
            <person name="Cai C."/>
            <person name="Xu Y."/>
            <person name="Wang K."/>
            <person name="Zhou Z."/>
            <person name="Wang C."/>
            <person name="Geng S."/>
            <person name="Li B."/>
            <person name="Dong Q."/>
            <person name="Hou Y."/>
            <person name="Wang H."/>
            <person name="Ai P."/>
            <person name="Liu Z."/>
            <person name="Yi F."/>
            <person name="Sun M."/>
            <person name="An G."/>
            <person name="Cheng J."/>
            <person name="Zhang Y."/>
            <person name="Shi Q."/>
            <person name="Xie Y."/>
            <person name="Shi X."/>
            <person name="Chang Y."/>
            <person name="Huang F."/>
            <person name="Chen Y."/>
            <person name="Hong S."/>
            <person name="Mi L."/>
            <person name="Sun Q."/>
            <person name="Zhang L."/>
            <person name="Zhou B."/>
            <person name="Peng R."/>
            <person name="Zhang X."/>
            <person name="Liu F."/>
        </authorList>
    </citation>
    <scope>NUCLEOTIDE SEQUENCE [LARGE SCALE GENOMIC DNA]</scope>
    <source>
        <strain evidence="2">cv. PA1801</strain>
    </source>
</reference>
<dbReference type="OrthoDB" id="1422786at2759"/>